<dbReference type="PROSITE" id="PS01186">
    <property type="entry name" value="EGF_2"/>
    <property type="match status" value="6"/>
</dbReference>
<evidence type="ECO:0000313" key="11">
    <source>
        <dbReference type="Proteomes" id="UP001497472"/>
    </source>
</evidence>
<dbReference type="EMBL" id="CAVLEF010000040">
    <property type="protein sequence ID" value="CAK1549723.1"/>
    <property type="molecule type" value="Genomic_DNA"/>
</dbReference>
<feature type="disulfide bond" evidence="6">
    <location>
        <begin position="1031"/>
        <end position="1040"/>
    </location>
</feature>
<feature type="domain" description="EGF-like" evidence="9">
    <location>
        <begin position="22"/>
        <end position="58"/>
    </location>
</feature>
<dbReference type="Pfam" id="PF12661">
    <property type="entry name" value="hEGF"/>
    <property type="match status" value="1"/>
</dbReference>
<dbReference type="PRINTS" id="PR00010">
    <property type="entry name" value="EGFBLOOD"/>
</dbReference>
<feature type="disulfide bond" evidence="6">
    <location>
        <begin position="547"/>
        <end position="556"/>
    </location>
</feature>
<evidence type="ECO:0000256" key="2">
    <source>
        <dbReference type="ARBA" id="ARBA00022729"/>
    </source>
</evidence>
<evidence type="ECO:0000256" key="4">
    <source>
        <dbReference type="ARBA" id="ARBA00023157"/>
    </source>
</evidence>
<sequence length="1503" mass="164640">MLNVGNRLRNCWWLLVIPVVTAGIACLSNPCLHGICIDDVNSTYSCYCTDGFTGIQCQTNWDECWSNPCQNGGTCIDGVAMYNCSCPEGFIGDDCETNYNECESNPCLNNGTCIDMTNDYVCHCIPGFSGDHCEYDVAVCNSTEEIRCHNGGECIEGPGFKFYCKCMPGWTGPKCEEQIDECESNPCQNGGICIDAHADYMCACAYGYTGKSCEVKIEFCDENACSNGALCVVEDGERICYCVPDYHGDRCELQYDECLLGPRCMNGGTCIDGVDNFTCSCPPRLTGSLCECFILDDGSHDCKYVRPTPLPMSTNLVLTSVFTDITTKSFTTPLYNNTSTVFTFIPNDSTTLRVTDSIDTTLDLISTTVKSNETEMSSTSLPSTLYQEMTSLSIDVSTEIAMTTTQGEANNTDTSLLNGTVATTVNIDTTISTAKELIEETTPLEKSTTALTTELVKEWTTTHRPFEETTRTFDDTTIKLDTTTEKMFTNSPDKESSTEITTELLEVTSATDSTSQFYPTEHIQCTPSVCNNRGTCFNGPNGIRCHCTFSYNGRFCEEKIAITSAAFGGNSFIVHHIGNSTSLNIEFDAKTLITDGEIMHVDIAQGVYLELYMMAGLLKFKFSCGYQTMLLSELKTYVNRGYAMKIEIRLDLFLNEQHCNATLRLNDTVAMSGGQIANITTLNPNSTLLFGNAYKNRTEYTPFIGCISGLIVNGERRALFGDAYDAGDITECSSLACLSGPCLNGGTCNDRGETYHCSCANGWLGELCNTSVCDNNPCQSGGSCVKHPGSGFLCLCPYGKHGIFCEYNVDITRASLAPITSGKSSYVIYPLSPMAMNSDRFDLRLRFQTDDLDQIALLAFVGQNGRHDSKSQHMALTFVKGYVMLTWNMGSGARRIFTSRALSTRRGGHMVRVWRRGRTAGLSVDGRHNVSGNAPANDVKMNILPYVYIGKYIIQQSGHPSEDFRDLPHDLPLHNGWKGCVWEVGGQAIGTGKPVGGYGVGQCGVAQCTAKSCNSPRGVCIHSPATYGCICNEDWFGATCASRHSPCDFPGSKCHGRCVITTGNASCDCPYGKSGPNCDKDLYPIDIFFTGQRSYIKFHPRSISSVSLSLETELKPAKERGLIIYVATPHFYTSLSLQGGLLEYRWTDRLSGLTSIVRSGVVLSMSQWHAVKAGRYGTRLYIWVDGALTTEPMLAHAYPHTASEASIVLGGAEDLSTLPFDVMLGPPQSYVGCLKNLHVNNIPLTLEQHNIAAGQNVEACDGSACSNGRCRRAACNPAHCPSSARCRNNRCVCPAGLVGEYCQKNVSITIPQFDGDAMVSLNRRPFGRNEQRLSTLPTKPSYISFNFSTAEPSGLLLWIDMGADYIGLGLENGFLKLVWSLHCNNLDQPRTKPKMAKGTSRIVQSGFMADGEWHMVVLHLRENISLFVNQAMYFDEVCFNDHEFVDVDTYIGGVTEDIPKVKTLFPQNFKGCIDNISSKEASYLNDFSDVYSENLVACQPFPT</sequence>
<evidence type="ECO:0000256" key="7">
    <source>
        <dbReference type="SAM" id="SignalP"/>
    </source>
</evidence>
<dbReference type="GO" id="GO:0030154">
    <property type="term" value="P:cell differentiation"/>
    <property type="evidence" value="ECO:0007669"/>
    <property type="project" value="UniProtKB-ARBA"/>
</dbReference>
<keyword evidence="2 7" id="KW-0732">Signal</keyword>
<dbReference type="Proteomes" id="UP001497472">
    <property type="component" value="Unassembled WGS sequence"/>
</dbReference>
<feature type="domain" description="EGF-like" evidence="9">
    <location>
        <begin position="98"/>
        <end position="134"/>
    </location>
</feature>
<evidence type="ECO:0000256" key="6">
    <source>
        <dbReference type="PROSITE-ProRule" id="PRU00076"/>
    </source>
</evidence>
<organism evidence="10 11">
    <name type="scientific">Leptosia nina</name>
    <dbReference type="NCBI Taxonomy" id="320188"/>
    <lineage>
        <taxon>Eukaryota</taxon>
        <taxon>Metazoa</taxon>
        <taxon>Ecdysozoa</taxon>
        <taxon>Arthropoda</taxon>
        <taxon>Hexapoda</taxon>
        <taxon>Insecta</taxon>
        <taxon>Pterygota</taxon>
        <taxon>Neoptera</taxon>
        <taxon>Endopterygota</taxon>
        <taxon>Lepidoptera</taxon>
        <taxon>Glossata</taxon>
        <taxon>Ditrysia</taxon>
        <taxon>Papilionoidea</taxon>
        <taxon>Pieridae</taxon>
        <taxon>Pierinae</taxon>
        <taxon>Leptosia</taxon>
    </lineage>
</organism>
<evidence type="ECO:0000259" key="8">
    <source>
        <dbReference type="PROSITE" id="PS50025"/>
    </source>
</evidence>
<dbReference type="FunFam" id="2.10.25.10:FF:000710">
    <property type="entry name" value="Blast:Protein eyes shut"/>
    <property type="match status" value="1"/>
</dbReference>
<dbReference type="GO" id="GO:0005509">
    <property type="term" value="F:calcium ion binding"/>
    <property type="evidence" value="ECO:0007669"/>
    <property type="project" value="InterPro"/>
</dbReference>
<dbReference type="InterPro" id="IPR013320">
    <property type="entry name" value="ConA-like_dom_sf"/>
</dbReference>
<keyword evidence="1 6" id="KW-0245">EGF-like domain</keyword>
<dbReference type="SUPFAM" id="SSF57196">
    <property type="entry name" value="EGF/Laminin"/>
    <property type="match status" value="8"/>
</dbReference>
<dbReference type="FunFam" id="2.10.25.10:FF:000006">
    <property type="entry name" value="Versican core protein-like isoform 1"/>
    <property type="match status" value="1"/>
</dbReference>
<dbReference type="InterPro" id="IPR018097">
    <property type="entry name" value="EGF_Ca-bd_CS"/>
</dbReference>
<dbReference type="CDD" id="cd00054">
    <property type="entry name" value="EGF_CA"/>
    <property type="match status" value="8"/>
</dbReference>
<dbReference type="PANTHER" id="PTHR24033:SF151">
    <property type="entry name" value="NOTCH 2"/>
    <property type="match status" value="1"/>
</dbReference>
<keyword evidence="3" id="KW-0677">Repeat</keyword>
<feature type="domain" description="EGF-like" evidence="9">
    <location>
        <begin position="521"/>
        <end position="557"/>
    </location>
</feature>
<keyword evidence="5" id="KW-0325">Glycoprotein</keyword>
<protein>
    <recommendedName>
        <fullName evidence="12">Protein eyes shut</fullName>
    </recommendedName>
</protein>
<dbReference type="InterPro" id="IPR000152">
    <property type="entry name" value="EGF-type_Asp/Asn_hydroxyl_site"/>
</dbReference>
<dbReference type="FunFam" id="2.10.25.10:FF:000662">
    <property type="entry name" value="Eyes shut, isoform E"/>
    <property type="match status" value="1"/>
</dbReference>
<feature type="domain" description="EGF-like" evidence="9">
    <location>
        <begin position="733"/>
        <end position="769"/>
    </location>
</feature>
<feature type="disulfide bond" evidence="6">
    <location>
        <begin position="26"/>
        <end position="36"/>
    </location>
</feature>
<comment type="caution">
    <text evidence="10">The sequence shown here is derived from an EMBL/GenBank/DDBJ whole genome shotgun (WGS) entry which is preliminary data.</text>
</comment>
<feature type="disulfide bond" evidence="6">
    <location>
        <begin position="166"/>
        <end position="175"/>
    </location>
</feature>
<dbReference type="GO" id="GO:0048513">
    <property type="term" value="P:animal organ development"/>
    <property type="evidence" value="ECO:0007669"/>
    <property type="project" value="UniProtKB-ARBA"/>
</dbReference>
<dbReference type="CDD" id="cd00110">
    <property type="entry name" value="LamG"/>
    <property type="match status" value="4"/>
</dbReference>
<dbReference type="Gene3D" id="2.60.120.200">
    <property type="match status" value="4"/>
</dbReference>
<dbReference type="InterPro" id="IPR013032">
    <property type="entry name" value="EGF-like_CS"/>
</dbReference>
<dbReference type="GO" id="GO:0009653">
    <property type="term" value="P:anatomical structure morphogenesis"/>
    <property type="evidence" value="ECO:0007669"/>
    <property type="project" value="UniProtKB-ARBA"/>
</dbReference>
<name>A0AAV1JJQ4_9NEOP</name>
<feature type="domain" description="EGF-like" evidence="9">
    <location>
        <begin position="178"/>
        <end position="214"/>
    </location>
</feature>
<feature type="disulfide bond" evidence="6">
    <location>
        <begin position="281"/>
        <end position="290"/>
    </location>
</feature>
<dbReference type="InterPro" id="IPR000742">
    <property type="entry name" value="EGF"/>
</dbReference>
<dbReference type="Gene3D" id="2.10.25.10">
    <property type="entry name" value="Laminin"/>
    <property type="match status" value="11"/>
</dbReference>
<dbReference type="SMART" id="SM00181">
    <property type="entry name" value="EGF"/>
    <property type="match status" value="13"/>
</dbReference>
<dbReference type="Pfam" id="PF02210">
    <property type="entry name" value="Laminin_G_2"/>
    <property type="match status" value="4"/>
</dbReference>
<dbReference type="PANTHER" id="PTHR24033">
    <property type="entry name" value="EGF-LIKE DOMAIN-CONTAINING PROTEIN"/>
    <property type="match status" value="1"/>
</dbReference>
<accession>A0AAV1JJQ4</accession>
<evidence type="ECO:0000256" key="5">
    <source>
        <dbReference type="ARBA" id="ARBA00023180"/>
    </source>
</evidence>
<feature type="disulfide bond" evidence="6">
    <location>
        <begin position="204"/>
        <end position="213"/>
    </location>
</feature>
<feature type="domain" description="EGF-like" evidence="9">
    <location>
        <begin position="1004"/>
        <end position="1041"/>
    </location>
</feature>
<evidence type="ECO:0000259" key="9">
    <source>
        <dbReference type="PROSITE" id="PS50026"/>
    </source>
</evidence>
<feature type="disulfide bond" evidence="6">
    <location>
        <begin position="796"/>
        <end position="805"/>
    </location>
</feature>
<dbReference type="PROSITE" id="PS50026">
    <property type="entry name" value="EGF_3"/>
    <property type="match status" value="11"/>
</dbReference>
<keyword evidence="11" id="KW-1185">Reference proteome</keyword>
<feature type="domain" description="Laminin G" evidence="8">
    <location>
        <begin position="816"/>
        <end position="1013"/>
    </location>
</feature>
<evidence type="ECO:0000256" key="3">
    <source>
        <dbReference type="ARBA" id="ARBA00022737"/>
    </source>
</evidence>
<dbReference type="Pfam" id="PF00008">
    <property type="entry name" value="EGF"/>
    <property type="match status" value="6"/>
</dbReference>
<feature type="signal peptide" evidence="7">
    <location>
        <begin position="1"/>
        <end position="22"/>
    </location>
</feature>
<comment type="caution">
    <text evidence="6">Lacks conserved residue(s) required for the propagation of feature annotation.</text>
</comment>
<evidence type="ECO:0000313" key="10">
    <source>
        <dbReference type="EMBL" id="CAK1549723.1"/>
    </source>
</evidence>
<feature type="domain" description="Laminin G" evidence="8">
    <location>
        <begin position="562"/>
        <end position="737"/>
    </location>
</feature>
<dbReference type="PROSITE" id="PS50025">
    <property type="entry name" value="LAM_G_DOMAIN"/>
    <property type="match status" value="4"/>
</dbReference>
<dbReference type="FunFam" id="2.10.25.10:FF:000472">
    <property type="entry name" value="Uncharacterized protein, isoform A"/>
    <property type="match status" value="1"/>
</dbReference>
<dbReference type="SMART" id="SM00282">
    <property type="entry name" value="LamG"/>
    <property type="match status" value="4"/>
</dbReference>
<reference evidence="10 11" key="1">
    <citation type="submission" date="2023-11" db="EMBL/GenBank/DDBJ databases">
        <authorList>
            <person name="Okamura Y."/>
        </authorList>
    </citation>
    <scope>NUCLEOTIDE SEQUENCE [LARGE SCALE GENOMIC DNA]</scope>
</reference>
<dbReference type="PROSITE" id="PS00010">
    <property type="entry name" value="ASX_HYDROXYL"/>
    <property type="match status" value="5"/>
</dbReference>
<feature type="disulfide bond" evidence="6">
    <location>
        <begin position="759"/>
        <end position="768"/>
    </location>
</feature>
<dbReference type="InterPro" id="IPR001881">
    <property type="entry name" value="EGF-like_Ca-bd_dom"/>
</dbReference>
<feature type="disulfide bond" evidence="6">
    <location>
        <begin position="124"/>
        <end position="133"/>
    </location>
</feature>
<feature type="domain" description="Laminin G" evidence="8">
    <location>
        <begin position="1323"/>
        <end position="1498"/>
    </location>
</feature>
<evidence type="ECO:0008006" key="12">
    <source>
        <dbReference type="Google" id="ProtNLM"/>
    </source>
</evidence>
<feature type="disulfide bond" evidence="6">
    <location>
        <begin position="48"/>
        <end position="57"/>
    </location>
</feature>
<proteinExistence type="predicted"/>
<dbReference type="PROSITE" id="PS01187">
    <property type="entry name" value="EGF_CA"/>
    <property type="match status" value="3"/>
</dbReference>
<feature type="domain" description="EGF-like" evidence="9">
    <location>
        <begin position="254"/>
        <end position="291"/>
    </location>
</feature>
<dbReference type="FunFam" id="2.10.25.10:FF:000122">
    <property type="entry name" value="Protein crumbs homolog 2"/>
    <property type="match status" value="1"/>
</dbReference>
<dbReference type="InterPro" id="IPR051830">
    <property type="entry name" value="NOTCH_homolog"/>
</dbReference>
<feature type="disulfide bond" evidence="6">
    <location>
        <begin position="86"/>
        <end position="95"/>
    </location>
</feature>
<feature type="disulfide bond" evidence="6">
    <location>
        <begin position="242"/>
        <end position="251"/>
    </location>
</feature>
<dbReference type="InterPro" id="IPR001791">
    <property type="entry name" value="Laminin_G"/>
</dbReference>
<dbReference type="FunFam" id="2.10.25.10:FF:000143">
    <property type="entry name" value="Protein crumbs 1"/>
    <property type="match status" value="1"/>
</dbReference>
<evidence type="ECO:0000256" key="1">
    <source>
        <dbReference type="ARBA" id="ARBA00022536"/>
    </source>
</evidence>
<feature type="domain" description="EGF-like" evidence="9">
    <location>
        <begin position="770"/>
        <end position="806"/>
    </location>
</feature>
<feature type="domain" description="EGF-like" evidence="9">
    <location>
        <begin position="136"/>
        <end position="176"/>
    </location>
</feature>
<dbReference type="SUPFAM" id="SSF49899">
    <property type="entry name" value="Concanavalin A-like lectins/glucanases"/>
    <property type="match status" value="4"/>
</dbReference>
<feature type="domain" description="EGF-like" evidence="9">
    <location>
        <begin position="60"/>
        <end position="96"/>
    </location>
</feature>
<gene>
    <name evidence="10" type="ORF">LNINA_LOCUS8998</name>
</gene>
<dbReference type="PROSITE" id="PS51257">
    <property type="entry name" value="PROKAR_LIPOPROTEIN"/>
    <property type="match status" value="1"/>
</dbReference>
<feature type="domain" description="EGF-like" evidence="9">
    <location>
        <begin position="216"/>
        <end position="252"/>
    </location>
</feature>
<keyword evidence="4 6" id="KW-1015">Disulfide bond</keyword>
<feature type="chain" id="PRO_5043415662" description="Protein eyes shut" evidence="7">
    <location>
        <begin position="23"/>
        <end position="1503"/>
    </location>
</feature>
<dbReference type="PROSITE" id="PS00022">
    <property type="entry name" value="EGF_1"/>
    <property type="match status" value="12"/>
</dbReference>
<dbReference type="SMART" id="SM00179">
    <property type="entry name" value="EGF_CA"/>
    <property type="match status" value="8"/>
</dbReference>
<feature type="domain" description="Laminin G" evidence="8">
    <location>
        <begin position="1085"/>
        <end position="1265"/>
    </location>
</feature>